<dbReference type="InterPro" id="IPR053274">
    <property type="entry name" value="Fluconazole_resistance"/>
</dbReference>
<dbReference type="AlphaFoldDB" id="A0AAI9X0A3"/>
<name>A0AAI9X0A3_9ASCO</name>
<gene>
    <name evidence="3" type="ORF">KGF56_000350</name>
</gene>
<dbReference type="Proteomes" id="UP001202479">
    <property type="component" value="Unassembled WGS sequence"/>
</dbReference>
<sequence length="532" mass="59843">MNSEVRSLNADLIHNHDLHPEHPTSKLKRSAFTKLRKAQSTSKLRITQITQNTQNTLDTQEQQNHLHFYLHHTHHHHHPHNHRHQLIPLKKKKTSDTQRIALPSPSPSSSTPPGNYNNTTQPTTSEPVTSTSTTVTSSTYSGKSKNKDKKRNRSRKKSLQSLSTVCPPSSTGTASAISTSVSASASTESGSSFFKKISSEWNSLLRRLKSISEEVFNPEDIVDNLFIETDSDDHTSLDRLLRSSRGYNSTEEKFLQDYKRFKSLDQMYAHYNDNNGGGINEVSTTTIAATSNNNNNNNNSSTLINNYDVGSSTTVVSDPLSYKIRTTLQDVIRNQSTSTTAINLYQYQNIDEFNSDEEEEGGSEVEGSMPLDDNADTATSTITNEIVYNDIDFILLRKEFEAMVSSTNPKSANTNTNTNTSDSDVNSRLTFAKTQPSQVIAPNINIGSTLWDYRRKKWLQCTNNPRKIRERINRNSISHIPEESYAKIYNNLIEKNKCLKTDKHLNLSDLISVINAGWIAEEKWERAARGIA</sequence>
<feature type="region of interest" description="Disordered" evidence="1">
    <location>
        <begin position="72"/>
        <end position="175"/>
    </location>
</feature>
<dbReference type="PANTHER" id="PTHR28065">
    <property type="entry name" value="FREQUENIN"/>
    <property type="match status" value="1"/>
</dbReference>
<feature type="compositionally biased region" description="Polar residues" evidence="1">
    <location>
        <begin position="159"/>
        <end position="168"/>
    </location>
</feature>
<dbReference type="EMBL" id="JAHUZD010000021">
    <property type="protein sequence ID" value="KAI3406745.2"/>
    <property type="molecule type" value="Genomic_DNA"/>
</dbReference>
<dbReference type="InterPro" id="IPR025124">
    <property type="entry name" value="Gag1-like_clamp"/>
</dbReference>
<protein>
    <recommendedName>
        <fullName evidence="2">Gag1-like clamp domain-containing protein</fullName>
    </recommendedName>
</protein>
<dbReference type="Pfam" id="PF13259">
    <property type="entry name" value="clamp_Gag1-like"/>
    <property type="match status" value="1"/>
</dbReference>
<feature type="compositionally biased region" description="Low complexity" evidence="1">
    <location>
        <begin position="107"/>
        <end position="143"/>
    </location>
</feature>
<evidence type="ECO:0000259" key="2">
    <source>
        <dbReference type="Pfam" id="PF13259"/>
    </source>
</evidence>
<feature type="compositionally biased region" description="Basic residues" evidence="1">
    <location>
        <begin position="144"/>
        <end position="158"/>
    </location>
</feature>
<dbReference type="PANTHER" id="PTHR28065:SF1">
    <property type="entry name" value="DUF4050 DOMAIN-CONTAINING PROTEIN"/>
    <property type="match status" value="1"/>
</dbReference>
<evidence type="ECO:0000313" key="3">
    <source>
        <dbReference type="EMBL" id="KAI3406745.2"/>
    </source>
</evidence>
<organism evidence="3 4">
    <name type="scientific">Candida oxycetoniae</name>
    <dbReference type="NCBI Taxonomy" id="497107"/>
    <lineage>
        <taxon>Eukaryota</taxon>
        <taxon>Fungi</taxon>
        <taxon>Dikarya</taxon>
        <taxon>Ascomycota</taxon>
        <taxon>Saccharomycotina</taxon>
        <taxon>Pichiomycetes</taxon>
        <taxon>Debaryomycetaceae</taxon>
        <taxon>Candida/Lodderomyces clade</taxon>
        <taxon>Candida</taxon>
    </lineage>
</organism>
<feature type="compositionally biased region" description="Basic residues" evidence="1">
    <location>
        <begin position="72"/>
        <end position="93"/>
    </location>
</feature>
<evidence type="ECO:0000313" key="4">
    <source>
        <dbReference type="Proteomes" id="UP001202479"/>
    </source>
</evidence>
<proteinExistence type="predicted"/>
<dbReference type="GeneID" id="73377967"/>
<comment type="caution">
    <text evidence="3">The sequence shown here is derived from an EMBL/GenBank/DDBJ whole genome shotgun (WGS) entry which is preliminary data.</text>
</comment>
<feature type="compositionally biased region" description="Basic and acidic residues" evidence="1">
    <location>
        <begin position="13"/>
        <end position="24"/>
    </location>
</feature>
<evidence type="ECO:0000256" key="1">
    <source>
        <dbReference type="SAM" id="MobiDB-lite"/>
    </source>
</evidence>
<keyword evidence="4" id="KW-1185">Reference proteome</keyword>
<accession>A0AAI9X0A3</accession>
<reference evidence="3" key="1">
    <citation type="journal article" date="2022" name="DNA Res.">
        <title>Genome analysis of five recently described species of the CUG-Ser clade uncovers Candida theae as a new hybrid lineage with pathogenic potential in the Candida parapsilosis species complex.</title>
        <authorList>
            <person name="Mixao V."/>
            <person name="Del Olmo V."/>
            <person name="Hegedusova E."/>
            <person name="Saus E."/>
            <person name="Pryszcz L."/>
            <person name="Cillingova A."/>
            <person name="Nosek J."/>
            <person name="Gabaldon T."/>
        </authorList>
    </citation>
    <scope>NUCLEOTIDE SEQUENCE</scope>
    <source>
        <strain evidence="3">CBS 10844</strain>
    </source>
</reference>
<dbReference type="RefSeq" id="XP_049182490.1">
    <property type="nucleotide sequence ID" value="XM_049324820.1"/>
</dbReference>
<feature type="region of interest" description="Disordered" evidence="1">
    <location>
        <begin position="1"/>
        <end position="31"/>
    </location>
</feature>
<feature type="domain" description="Gag1-like clamp" evidence="2">
    <location>
        <begin position="441"/>
        <end position="525"/>
    </location>
</feature>